<dbReference type="STRING" id="1235591.CAK95_16905"/>
<dbReference type="InterPro" id="IPR002938">
    <property type="entry name" value="FAD-bd"/>
</dbReference>
<evidence type="ECO:0000313" key="3">
    <source>
        <dbReference type="Proteomes" id="UP000194137"/>
    </source>
</evidence>
<gene>
    <name evidence="2" type="ORF">CAK95_16905</name>
</gene>
<proteinExistence type="predicted"/>
<dbReference type="Proteomes" id="UP000194137">
    <property type="component" value="Chromosome"/>
</dbReference>
<dbReference type="PRINTS" id="PR00420">
    <property type="entry name" value="RNGMNOXGNASE"/>
</dbReference>
<dbReference type="OrthoDB" id="9791689at2"/>
<dbReference type="Pfam" id="PF01494">
    <property type="entry name" value="FAD_binding_3"/>
    <property type="match status" value="1"/>
</dbReference>
<dbReference type="InterPro" id="IPR036188">
    <property type="entry name" value="FAD/NAD-bd_sf"/>
</dbReference>
<keyword evidence="1" id="KW-0560">Oxidoreductase</keyword>
<dbReference type="AlphaFoldDB" id="A0A1W6ZUX8"/>
<dbReference type="NCBIfam" id="NF004834">
    <property type="entry name" value="PRK06185.1-3"/>
    <property type="match status" value="1"/>
</dbReference>
<dbReference type="EMBL" id="CP021112">
    <property type="protein sequence ID" value="ARQ00565.1"/>
    <property type="molecule type" value="Genomic_DNA"/>
</dbReference>
<keyword evidence="3" id="KW-1185">Reference proteome</keyword>
<dbReference type="PANTHER" id="PTHR43476:SF5">
    <property type="entry name" value="FAD-DEPENDENT MONOOXYGENASE"/>
    <property type="match status" value="1"/>
</dbReference>
<dbReference type="Gene3D" id="3.50.50.60">
    <property type="entry name" value="FAD/NAD(P)-binding domain"/>
    <property type="match status" value="2"/>
</dbReference>
<dbReference type="GO" id="GO:0071949">
    <property type="term" value="F:FAD binding"/>
    <property type="evidence" value="ECO:0007669"/>
    <property type="project" value="InterPro"/>
</dbReference>
<dbReference type="NCBIfam" id="NF004833">
    <property type="entry name" value="PRK06185.1-1"/>
    <property type="match status" value="1"/>
</dbReference>
<sequence>MEQSPSSPRNMSARCCIVGGGPAGMMLGYLLGRAGIDTIVLEKHADFLRDFRGDTVHPSTMQVMDELGLLQDFLKRPHQRISKLSGEFGRVRLRIADFTHVKTKCPFVAFMPQWDFLDFIADAGERFPSLKILKRTEVVDLQWKGDTVTGVVARTPEGELRITADLTVGCDGRHSIVRERAGLEVEDIGAPIDVLWFRIGKSDALIDPVLAHAERSGLLITLDRGNYWQCAYAIPKGQIEALKARGLPAFKNSVVSILPALAEHIDDLKDWDDIKLLTVTINRLKTWSLPGLLCIGDAAHAMSPVGGVGINLAIQDAVATANILAQKLRHGAVNADDLDAVRARRLFPVKVIQAAQVQVQNRIISPVLQGGELTPPLLLRIVNAVPWLQGMMARGIGFGVRPEHVRSPECPPSR</sequence>
<dbReference type="KEGG" id="psin:CAK95_16905"/>
<reference evidence="2 3" key="1">
    <citation type="submission" date="2017-05" db="EMBL/GenBank/DDBJ databases">
        <title>Full genome sequence of Pseudorhodoplanes sinuspersici.</title>
        <authorList>
            <person name="Dastgheib S.M.M."/>
            <person name="Shavandi M."/>
            <person name="Tirandaz H."/>
        </authorList>
    </citation>
    <scope>NUCLEOTIDE SEQUENCE [LARGE SCALE GENOMIC DNA]</scope>
    <source>
        <strain evidence="2 3">RIPI110</strain>
    </source>
</reference>
<dbReference type="GO" id="GO:0016491">
    <property type="term" value="F:oxidoreductase activity"/>
    <property type="evidence" value="ECO:0007669"/>
    <property type="project" value="UniProtKB-KW"/>
</dbReference>
<organism evidence="2 3">
    <name type="scientific">Pseudorhodoplanes sinuspersici</name>
    <dbReference type="NCBI Taxonomy" id="1235591"/>
    <lineage>
        <taxon>Bacteria</taxon>
        <taxon>Pseudomonadati</taxon>
        <taxon>Pseudomonadota</taxon>
        <taxon>Alphaproteobacteria</taxon>
        <taxon>Hyphomicrobiales</taxon>
        <taxon>Pseudorhodoplanes</taxon>
    </lineage>
</organism>
<dbReference type="SUPFAM" id="SSF51905">
    <property type="entry name" value="FAD/NAD(P)-binding domain"/>
    <property type="match status" value="1"/>
</dbReference>
<accession>A0A1W6ZUX8</accession>
<dbReference type="PANTHER" id="PTHR43476">
    <property type="entry name" value="3-(3-HYDROXY-PHENYL)PROPIONATE/3-HYDROXYCINNAMIC ACID HYDROXYLASE"/>
    <property type="match status" value="1"/>
</dbReference>
<evidence type="ECO:0000313" key="2">
    <source>
        <dbReference type="EMBL" id="ARQ00565.1"/>
    </source>
</evidence>
<protein>
    <submittedName>
        <fullName evidence="2">Uncharacterized protein</fullName>
    </submittedName>
</protein>
<dbReference type="InterPro" id="IPR050631">
    <property type="entry name" value="PheA/TfdB_FAD_monoxygenase"/>
</dbReference>
<name>A0A1W6ZUX8_9HYPH</name>
<evidence type="ECO:0000256" key="1">
    <source>
        <dbReference type="ARBA" id="ARBA00023002"/>
    </source>
</evidence>